<gene>
    <name evidence="6" type="ORF">FPE01S_01_04870</name>
</gene>
<dbReference type="Pfam" id="PF17162">
    <property type="entry name" value="DUF5118"/>
    <property type="match status" value="1"/>
</dbReference>
<dbReference type="Pfam" id="PF16313">
    <property type="entry name" value="DUF4953"/>
    <property type="match status" value="1"/>
</dbReference>
<dbReference type="SUPFAM" id="SSF55486">
    <property type="entry name" value="Metalloproteases ('zincins'), catalytic domain"/>
    <property type="match status" value="1"/>
</dbReference>
<dbReference type="Proteomes" id="UP000033121">
    <property type="component" value="Unassembled WGS sequence"/>
</dbReference>
<dbReference type="Pfam" id="PF17148">
    <property type="entry name" value="DUF5117"/>
    <property type="match status" value="1"/>
</dbReference>
<evidence type="ECO:0000256" key="1">
    <source>
        <dbReference type="SAM" id="MobiDB-lite"/>
    </source>
</evidence>
<evidence type="ECO:0000259" key="5">
    <source>
        <dbReference type="Pfam" id="PF17162"/>
    </source>
</evidence>
<dbReference type="EMBL" id="BBWV01000001">
    <property type="protein sequence ID" value="GAO41474.1"/>
    <property type="molecule type" value="Genomic_DNA"/>
</dbReference>
<evidence type="ECO:0008006" key="8">
    <source>
        <dbReference type="Google" id="ProtNLM"/>
    </source>
</evidence>
<dbReference type="InterPro" id="IPR024079">
    <property type="entry name" value="MetalloPept_cat_dom_sf"/>
</dbReference>
<dbReference type="GO" id="GO:0008237">
    <property type="term" value="F:metallopeptidase activity"/>
    <property type="evidence" value="ECO:0007669"/>
    <property type="project" value="InterPro"/>
</dbReference>
<dbReference type="PANTHER" id="PTHR38478">
    <property type="entry name" value="PEPTIDASE M1A AND M12B"/>
    <property type="match status" value="1"/>
</dbReference>
<evidence type="ECO:0000313" key="6">
    <source>
        <dbReference type="EMBL" id="GAO41474.1"/>
    </source>
</evidence>
<evidence type="ECO:0000313" key="7">
    <source>
        <dbReference type="Proteomes" id="UP000033121"/>
    </source>
</evidence>
<dbReference type="InterPro" id="IPR034032">
    <property type="entry name" value="Zn_MMP-like_bac"/>
</dbReference>
<feature type="signal peptide" evidence="2">
    <location>
        <begin position="1"/>
        <end position="18"/>
    </location>
</feature>
<dbReference type="PANTHER" id="PTHR38478:SF1">
    <property type="entry name" value="ZINC DEPENDENT METALLOPROTEASE DOMAIN LIPOPROTEIN"/>
    <property type="match status" value="1"/>
</dbReference>
<keyword evidence="2" id="KW-0732">Signal</keyword>
<feature type="domain" description="DUF5118" evidence="5">
    <location>
        <begin position="43"/>
        <end position="91"/>
    </location>
</feature>
<accession>A0A0E9MV77</accession>
<sequence>MYKIPVGLLLFLCLSVTAQQKPGNSTNPPAAATPPAALPKSGPKPYKEVITAKAITDDGLFKVHKVEEKYFFEIADSLLNRDILVVNRLARSAAGMRNFFFGYAGDIIGDNVIRFEKGPNNKVYIRTISFDEMAPDSTLPMYRAVMNSNIQSISQAFDLASLGKDSSGIVIDVTSWINSDNDILNFDPAAKRLFKVGSVQSDKSYIDEIRSFPFNTEIRTVKTYSKTAGTGVVSPLAAPPSGSFTIEINSSMLLLPAKPMKARYFDERVGYFTREYVDFDKNPQGVENVKMVTRWKLEPKPEDVEKYKKGELVEPAKPIVFYIDPATPKKWIPYLIQGVNDWQVAFEKAGFKNAIMAKEAPTNDPDWSIDDARYSAIVYKPSDIPNASGPHVHDPRSGEILESHINWYHNVMELLRNWYFVQASPNDPAARTTQFNDSLMGQLIRFVSSHEVGHTLGLRHNFGSSSTVPVEKLRDKKWVEANGHTPSIMDYARFNYVAQPEDNISEIGLFPRIGDYDKWAIEWGYRWMPEAATAEAEIPALNKLTIEKLKDKRLWFGTETNPDDPRSQNEDLGDNAMKASGYGIKNLQRIVPNLMTWSREANKDYQSLSTYYNEVVTQFQRYIGHVCKNVGGIMETPKTVEQPGAVYEFVSRERQKEAVDFIGRQVFNTPGWLVDEQILSRIGSNGPAVISRLQDMALGRLMSPATYTKLLNAEAANGAKAYTMTELLNDLRHQIFAEIPARRPIDIYRRNLQKNMVERLLVVIRPSAGTPPSAFGGITISFGPTISRNSDMISIAKGVLRSMLTELRSAGSQYGDPTTRYHLQDLVDRIDDAVNPK</sequence>
<organism evidence="6 7">
    <name type="scientific">Flavihumibacter petaseus NBRC 106054</name>
    <dbReference type="NCBI Taxonomy" id="1220578"/>
    <lineage>
        <taxon>Bacteria</taxon>
        <taxon>Pseudomonadati</taxon>
        <taxon>Bacteroidota</taxon>
        <taxon>Chitinophagia</taxon>
        <taxon>Chitinophagales</taxon>
        <taxon>Chitinophagaceae</taxon>
        <taxon>Flavihumibacter</taxon>
    </lineage>
</organism>
<evidence type="ECO:0000256" key="2">
    <source>
        <dbReference type="SAM" id="SignalP"/>
    </source>
</evidence>
<dbReference type="AlphaFoldDB" id="A0A0E9MV77"/>
<dbReference type="InterPro" id="IPR033413">
    <property type="entry name" value="DUF5117"/>
</dbReference>
<feature type="region of interest" description="Disordered" evidence="1">
    <location>
        <begin position="23"/>
        <end position="44"/>
    </location>
</feature>
<feature type="domain" description="EcxA zinc-binding" evidence="3">
    <location>
        <begin position="433"/>
        <end position="740"/>
    </location>
</feature>
<feature type="domain" description="DUF5117" evidence="4">
    <location>
        <begin position="105"/>
        <end position="300"/>
    </location>
</feature>
<feature type="compositionally biased region" description="Low complexity" evidence="1">
    <location>
        <begin position="28"/>
        <end position="39"/>
    </location>
</feature>
<dbReference type="InterPro" id="IPR033428">
    <property type="entry name" value="DUF5118"/>
</dbReference>
<reference evidence="6 7" key="1">
    <citation type="submission" date="2015-04" db="EMBL/GenBank/DDBJ databases">
        <title>Whole genome shotgun sequence of Flavihumibacter petaseus NBRC 106054.</title>
        <authorList>
            <person name="Miyazawa S."/>
            <person name="Hosoyama A."/>
            <person name="Hashimoto M."/>
            <person name="Noguchi M."/>
            <person name="Tsuchikane K."/>
            <person name="Ohji S."/>
            <person name="Yamazoe A."/>
            <person name="Ichikawa N."/>
            <person name="Kimura A."/>
            <person name="Fujita N."/>
        </authorList>
    </citation>
    <scope>NUCLEOTIDE SEQUENCE [LARGE SCALE GENOMIC DNA]</scope>
    <source>
        <strain evidence="6 7">NBRC 106054</strain>
    </source>
</reference>
<name>A0A0E9MV77_9BACT</name>
<dbReference type="Gene3D" id="3.40.390.10">
    <property type="entry name" value="Collagenase (Catalytic Domain)"/>
    <property type="match status" value="1"/>
</dbReference>
<feature type="chain" id="PRO_5002429492" description="Peptidase M10 family protein" evidence="2">
    <location>
        <begin position="19"/>
        <end position="837"/>
    </location>
</feature>
<dbReference type="OrthoDB" id="9776599at2"/>
<dbReference type="CDD" id="cd04276">
    <property type="entry name" value="ZnMc_MMP_like_2"/>
    <property type="match status" value="1"/>
</dbReference>
<proteinExistence type="predicted"/>
<evidence type="ECO:0000259" key="4">
    <source>
        <dbReference type="Pfam" id="PF17148"/>
    </source>
</evidence>
<protein>
    <recommendedName>
        <fullName evidence="8">Peptidase M10 family protein</fullName>
    </recommendedName>
</protein>
<dbReference type="RefSeq" id="WP_046367333.1">
    <property type="nucleotide sequence ID" value="NZ_BBWV01000001.1"/>
</dbReference>
<dbReference type="InterPro" id="IPR032534">
    <property type="entry name" value="EcxA_zinc-bd"/>
</dbReference>
<comment type="caution">
    <text evidence="6">The sequence shown here is derived from an EMBL/GenBank/DDBJ whole genome shotgun (WGS) entry which is preliminary data.</text>
</comment>
<evidence type="ECO:0000259" key="3">
    <source>
        <dbReference type="Pfam" id="PF16313"/>
    </source>
</evidence>
<keyword evidence="7" id="KW-1185">Reference proteome</keyword>